<comment type="caution">
    <text evidence="2">The sequence shown here is derived from an EMBL/GenBank/DDBJ whole genome shotgun (WGS) entry which is preliminary data.</text>
</comment>
<keyword evidence="3" id="KW-1185">Reference proteome</keyword>
<feature type="signal peptide" evidence="1">
    <location>
        <begin position="1"/>
        <end position="21"/>
    </location>
</feature>
<keyword evidence="1" id="KW-0732">Signal</keyword>
<dbReference type="RefSeq" id="WP_154664032.1">
    <property type="nucleotide sequence ID" value="NZ_JACIDC010000001.1"/>
</dbReference>
<feature type="chain" id="PRO_5031281545" evidence="1">
    <location>
        <begin position="22"/>
        <end position="231"/>
    </location>
</feature>
<reference evidence="2 3" key="1">
    <citation type="submission" date="2020-08" db="EMBL/GenBank/DDBJ databases">
        <title>Genomic Encyclopedia of Type Strains, Phase IV (KMG-IV): sequencing the most valuable type-strain genomes for metagenomic binning, comparative biology and taxonomic classification.</title>
        <authorList>
            <person name="Goeker M."/>
        </authorList>
    </citation>
    <scope>NUCLEOTIDE SEQUENCE [LARGE SCALE GENOMIC DNA]</scope>
    <source>
        <strain evidence="2 3">DSM 15743</strain>
    </source>
</reference>
<protein>
    <submittedName>
        <fullName evidence="2">Uncharacterized protein</fullName>
    </submittedName>
</protein>
<organism evidence="2 3">
    <name type="scientific">Microvirga flocculans</name>
    <dbReference type="NCBI Taxonomy" id="217168"/>
    <lineage>
        <taxon>Bacteria</taxon>
        <taxon>Pseudomonadati</taxon>
        <taxon>Pseudomonadota</taxon>
        <taxon>Alphaproteobacteria</taxon>
        <taxon>Hyphomicrobiales</taxon>
        <taxon>Methylobacteriaceae</taxon>
        <taxon>Microvirga</taxon>
    </lineage>
</organism>
<evidence type="ECO:0000256" key="1">
    <source>
        <dbReference type="SAM" id="SignalP"/>
    </source>
</evidence>
<gene>
    <name evidence="2" type="ORF">GGR34_000511</name>
</gene>
<proteinExistence type="predicted"/>
<evidence type="ECO:0000313" key="3">
    <source>
        <dbReference type="Proteomes" id="UP000519439"/>
    </source>
</evidence>
<dbReference type="Proteomes" id="UP000519439">
    <property type="component" value="Unassembled WGS sequence"/>
</dbReference>
<accession>A0A7W6N6S0</accession>
<name>A0A7W6N6S0_9HYPH</name>
<dbReference type="AlphaFoldDB" id="A0A7W6N6S0"/>
<sequence>MQRIAALVGLFLLGAGYAVRAAEQCSFRAVGGREDLWIASGEADACDVKRVVTPNYDCRIWVGVHHGYQGLSCGDLSGKWGATGLGFQGSALTTVGTDRRVKLPKHSQLRKTWLAPIDQEGLSKSYPIDMDEYIDYYPRRFTAIGAKIDLKNPHFRTTAQTLRYVTMKGEQRVAVTGEAILDCLRLYFYTWVEPAKSDVAEQDMAAFLKDLRLEPVTEIDKRRDWACRRRD</sequence>
<dbReference type="EMBL" id="JACIDC010000001">
    <property type="protein sequence ID" value="MBB4038882.1"/>
    <property type="molecule type" value="Genomic_DNA"/>
</dbReference>
<evidence type="ECO:0000313" key="2">
    <source>
        <dbReference type="EMBL" id="MBB4038882.1"/>
    </source>
</evidence>